<dbReference type="EMBL" id="JAHKSW010000026">
    <property type="protein sequence ID" value="KAG7315781.1"/>
    <property type="molecule type" value="Genomic_DNA"/>
</dbReference>
<name>A0A9D3N4C2_9TELE</name>
<proteinExistence type="predicted"/>
<comment type="caution">
    <text evidence="2">The sequence shown here is derived from an EMBL/GenBank/DDBJ whole genome shotgun (WGS) entry which is preliminary data.</text>
</comment>
<evidence type="ECO:0000313" key="3">
    <source>
        <dbReference type="Proteomes" id="UP000824219"/>
    </source>
</evidence>
<reference evidence="2 3" key="1">
    <citation type="submission" date="2021-06" db="EMBL/GenBank/DDBJ databases">
        <title>Chromosome-level genome assembly of the red-tail catfish (Hemibagrus wyckioides).</title>
        <authorList>
            <person name="Shao F."/>
        </authorList>
    </citation>
    <scope>NUCLEOTIDE SEQUENCE [LARGE SCALE GENOMIC DNA]</scope>
    <source>
        <strain evidence="2">EC202008001</strain>
        <tissue evidence="2">Blood</tissue>
    </source>
</reference>
<gene>
    <name evidence="2" type="ORF">KOW79_020647</name>
</gene>
<accession>A0A9D3N4C2</accession>
<sequence length="74" mass="8440">MRSFSLGEEAKDRQDSVFSPSASTIHKKPNIQALEPPNHSHSGFWINNKHHPISLTQTQLLSSIFIPVFYRHNS</sequence>
<evidence type="ECO:0000313" key="2">
    <source>
        <dbReference type="EMBL" id="KAG7315781.1"/>
    </source>
</evidence>
<keyword evidence="3" id="KW-1185">Reference proteome</keyword>
<evidence type="ECO:0000256" key="1">
    <source>
        <dbReference type="SAM" id="MobiDB-lite"/>
    </source>
</evidence>
<dbReference type="AlphaFoldDB" id="A0A9D3N4C2"/>
<organism evidence="2 3">
    <name type="scientific">Hemibagrus wyckioides</name>
    <dbReference type="NCBI Taxonomy" id="337641"/>
    <lineage>
        <taxon>Eukaryota</taxon>
        <taxon>Metazoa</taxon>
        <taxon>Chordata</taxon>
        <taxon>Craniata</taxon>
        <taxon>Vertebrata</taxon>
        <taxon>Euteleostomi</taxon>
        <taxon>Actinopterygii</taxon>
        <taxon>Neopterygii</taxon>
        <taxon>Teleostei</taxon>
        <taxon>Ostariophysi</taxon>
        <taxon>Siluriformes</taxon>
        <taxon>Bagridae</taxon>
        <taxon>Hemibagrus</taxon>
    </lineage>
</organism>
<feature type="region of interest" description="Disordered" evidence="1">
    <location>
        <begin position="1"/>
        <end position="42"/>
    </location>
</feature>
<dbReference type="Proteomes" id="UP000824219">
    <property type="component" value="Linkage Group LG26"/>
</dbReference>
<protein>
    <submittedName>
        <fullName evidence="2">Uncharacterized protein</fullName>
    </submittedName>
</protein>